<proteinExistence type="predicted"/>
<sequence>MSQVRGSWLYAGSISSVRASSGRAHQMLYENLGNSVIVDWLEDTMVIEISKFVWTSTHVSRSLAARGDYVWSFISLQQENAPHRYVSEQLDHFKHIEVDIPLSLITISYREVLEGTADRYEDEFHVFVEDERIYFPPTDE</sequence>
<keyword evidence="2" id="KW-1185">Reference proteome</keyword>
<name>A0A9P4PP73_9PLEO</name>
<dbReference type="AlphaFoldDB" id="A0A9P4PP73"/>
<dbReference type="EMBL" id="MU001496">
    <property type="protein sequence ID" value="KAF2447841.1"/>
    <property type="molecule type" value="Genomic_DNA"/>
</dbReference>
<gene>
    <name evidence="1" type="ORF">P171DRAFT_482547</name>
</gene>
<comment type="caution">
    <text evidence="1">The sequence shown here is derived from an EMBL/GenBank/DDBJ whole genome shotgun (WGS) entry which is preliminary data.</text>
</comment>
<evidence type="ECO:0000313" key="1">
    <source>
        <dbReference type="EMBL" id="KAF2447841.1"/>
    </source>
</evidence>
<evidence type="ECO:0000313" key="2">
    <source>
        <dbReference type="Proteomes" id="UP000799764"/>
    </source>
</evidence>
<reference evidence="1" key="1">
    <citation type="journal article" date="2020" name="Stud. Mycol.">
        <title>101 Dothideomycetes genomes: a test case for predicting lifestyles and emergence of pathogens.</title>
        <authorList>
            <person name="Haridas S."/>
            <person name="Albert R."/>
            <person name="Binder M."/>
            <person name="Bloem J."/>
            <person name="Labutti K."/>
            <person name="Salamov A."/>
            <person name="Andreopoulos B."/>
            <person name="Baker S."/>
            <person name="Barry K."/>
            <person name="Bills G."/>
            <person name="Bluhm B."/>
            <person name="Cannon C."/>
            <person name="Castanera R."/>
            <person name="Culley D."/>
            <person name="Daum C."/>
            <person name="Ezra D."/>
            <person name="Gonzalez J."/>
            <person name="Henrissat B."/>
            <person name="Kuo A."/>
            <person name="Liang C."/>
            <person name="Lipzen A."/>
            <person name="Lutzoni F."/>
            <person name="Magnuson J."/>
            <person name="Mondo S."/>
            <person name="Nolan M."/>
            <person name="Ohm R."/>
            <person name="Pangilinan J."/>
            <person name="Park H.-J."/>
            <person name="Ramirez L."/>
            <person name="Alfaro M."/>
            <person name="Sun H."/>
            <person name="Tritt A."/>
            <person name="Yoshinaga Y."/>
            <person name="Zwiers L.-H."/>
            <person name="Turgeon B."/>
            <person name="Goodwin S."/>
            <person name="Spatafora J."/>
            <person name="Crous P."/>
            <person name="Grigoriev I."/>
        </authorList>
    </citation>
    <scope>NUCLEOTIDE SEQUENCE</scope>
    <source>
        <strain evidence="1">CBS 690.94</strain>
    </source>
</reference>
<accession>A0A9P4PP73</accession>
<organism evidence="1 2">
    <name type="scientific">Karstenula rhodostoma CBS 690.94</name>
    <dbReference type="NCBI Taxonomy" id="1392251"/>
    <lineage>
        <taxon>Eukaryota</taxon>
        <taxon>Fungi</taxon>
        <taxon>Dikarya</taxon>
        <taxon>Ascomycota</taxon>
        <taxon>Pezizomycotina</taxon>
        <taxon>Dothideomycetes</taxon>
        <taxon>Pleosporomycetidae</taxon>
        <taxon>Pleosporales</taxon>
        <taxon>Massarineae</taxon>
        <taxon>Didymosphaeriaceae</taxon>
        <taxon>Karstenula</taxon>
    </lineage>
</organism>
<dbReference type="Proteomes" id="UP000799764">
    <property type="component" value="Unassembled WGS sequence"/>
</dbReference>
<protein>
    <submittedName>
        <fullName evidence="1">Uncharacterized protein</fullName>
    </submittedName>
</protein>